<keyword evidence="3" id="KW-1185">Reference proteome</keyword>
<dbReference type="EMBL" id="FNOT01000018">
    <property type="protein sequence ID" value="SDZ05816.1"/>
    <property type="molecule type" value="Genomic_DNA"/>
</dbReference>
<keyword evidence="1" id="KW-0472">Membrane</keyword>
<keyword evidence="1" id="KW-1133">Transmembrane helix</keyword>
<dbReference type="STRING" id="1137993.SAMN05660209_04520"/>
<organism evidence="2 3">
    <name type="scientific">Geodermatophilus africanus</name>
    <dbReference type="NCBI Taxonomy" id="1137993"/>
    <lineage>
        <taxon>Bacteria</taxon>
        <taxon>Bacillati</taxon>
        <taxon>Actinomycetota</taxon>
        <taxon>Actinomycetes</taxon>
        <taxon>Geodermatophilales</taxon>
        <taxon>Geodermatophilaceae</taxon>
        <taxon>Geodermatophilus</taxon>
    </lineage>
</organism>
<evidence type="ECO:0000313" key="3">
    <source>
        <dbReference type="Proteomes" id="UP000198921"/>
    </source>
</evidence>
<dbReference type="Pfam" id="PF11239">
    <property type="entry name" value="DUF3040"/>
    <property type="match status" value="1"/>
</dbReference>
<dbReference type="InterPro" id="IPR021401">
    <property type="entry name" value="DUF3040"/>
</dbReference>
<sequence length="95" mass="9884">MDDDAVLRALGEDLARDDPELAARLTAGPGTRTPPPGRGALWMILLAAAVMVTAPLLLGPAAFGVMAVLVLIGCPFAFSCWLPTPEPGPDDDLPY</sequence>
<gene>
    <name evidence="2" type="ORF">SAMN05660209_04520</name>
</gene>
<name>A0A1H3PXK2_9ACTN</name>
<dbReference type="AlphaFoldDB" id="A0A1H3PXK2"/>
<accession>A0A1H3PXK2</accession>
<keyword evidence="1" id="KW-0812">Transmembrane</keyword>
<proteinExistence type="predicted"/>
<protein>
    <recommendedName>
        <fullName evidence="4">DUF3040 domain-containing protein</fullName>
    </recommendedName>
</protein>
<feature type="transmembrane region" description="Helical" evidence="1">
    <location>
        <begin position="65"/>
        <end position="84"/>
    </location>
</feature>
<evidence type="ECO:0008006" key="4">
    <source>
        <dbReference type="Google" id="ProtNLM"/>
    </source>
</evidence>
<dbReference type="RefSeq" id="WP_091161199.1">
    <property type="nucleotide sequence ID" value="NZ_FNOT01000018.1"/>
</dbReference>
<evidence type="ECO:0000313" key="2">
    <source>
        <dbReference type="EMBL" id="SDZ05816.1"/>
    </source>
</evidence>
<dbReference type="Proteomes" id="UP000198921">
    <property type="component" value="Unassembled WGS sequence"/>
</dbReference>
<feature type="transmembrane region" description="Helical" evidence="1">
    <location>
        <begin position="39"/>
        <end position="58"/>
    </location>
</feature>
<evidence type="ECO:0000256" key="1">
    <source>
        <dbReference type="SAM" id="Phobius"/>
    </source>
</evidence>
<reference evidence="3" key="1">
    <citation type="submission" date="2016-10" db="EMBL/GenBank/DDBJ databases">
        <authorList>
            <person name="Varghese N."/>
            <person name="Submissions S."/>
        </authorList>
    </citation>
    <scope>NUCLEOTIDE SEQUENCE [LARGE SCALE GENOMIC DNA]</scope>
    <source>
        <strain evidence="3">DSM 45422</strain>
    </source>
</reference>